<proteinExistence type="predicted"/>
<keyword evidence="6" id="KW-0206">Cytoskeleton</keyword>
<keyword evidence="11" id="KW-1133">Transmembrane helix</keyword>
<dbReference type="GO" id="GO:0005739">
    <property type="term" value="C:mitochondrion"/>
    <property type="evidence" value="ECO:0007669"/>
    <property type="project" value="TreeGrafter"/>
</dbReference>
<accession>A0AA39G480</accession>
<evidence type="ECO:0000313" key="13">
    <source>
        <dbReference type="Proteomes" id="UP001168972"/>
    </source>
</evidence>
<evidence type="ECO:0000256" key="2">
    <source>
        <dbReference type="ARBA" id="ARBA00011375"/>
    </source>
</evidence>
<dbReference type="AlphaFoldDB" id="A0AA39G480"/>
<protein>
    <recommendedName>
        <fullName evidence="7">Regulator of microtubule dynamics protein 1</fullName>
    </recommendedName>
    <alternativeName>
        <fullName evidence="8">Protein FAM82B</fullName>
    </alternativeName>
</protein>
<dbReference type="Pfam" id="PF21033">
    <property type="entry name" value="RMD1-3"/>
    <property type="match status" value="1"/>
</dbReference>
<reference evidence="12" key="1">
    <citation type="journal article" date="2023" name="bioRxiv">
        <title>Scaffold-level genome assemblies of two parasitoid biocontrol wasps reveal the parthenogenesis mechanism and an associated novel virus.</title>
        <authorList>
            <person name="Inwood S."/>
            <person name="Skelly J."/>
            <person name="Guhlin J."/>
            <person name="Harrop T."/>
            <person name="Goldson S."/>
            <person name="Dearden P."/>
        </authorList>
    </citation>
    <scope>NUCLEOTIDE SEQUENCE</scope>
    <source>
        <strain evidence="12">Lincoln</strain>
        <tissue evidence="12">Whole body</tissue>
    </source>
</reference>
<comment type="subcellular location">
    <subcellularLocation>
        <location evidence="1">Cytoplasm</location>
        <location evidence="1">Cytoskeleton</location>
    </subcellularLocation>
</comment>
<evidence type="ECO:0000256" key="10">
    <source>
        <dbReference type="SAM" id="Coils"/>
    </source>
</evidence>
<feature type="repeat" description="TPR" evidence="9">
    <location>
        <begin position="308"/>
        <end position="341"/>
    </location>
</feature>
<evidence type="ECO:0000256" key="4">
    <source>
        <dbReference type="ARBA" id="ARBA00022737"/>
    </source>
</evidence>
<dbReference type="InterPro" id="IPR019734">
    <property type="entry name" value="TPR_rpt"/>
</dbReference>
<keyword evidence="4" id="KW-0677">Repeat</keyword>
<evidence type="ECO:0000256" key="11">
    <source>
        <dbReference type="SAM" id="Phobius"/>
    </source>
</evidence>
<evidence type="ECO:0000256" key="7">
    <source>
        <dbReference type="ARBA" id="ARBA00039966"/>
    </source>
</evidence>
<dbReference type="PANTHER" id="PTHR16056">
    <property type="entry name" value="REGULATOR OF MICROTUBULE DYNAMICS PROTEIN"/>
    <property type="match status" value="1"/>
</dbReference>
<name>A0AA39G480_MICHY</name>
<feature type="transmembrane region" description="Helical" evidence="11">
    <location>
        <begin position="6"/>
        <end position="29"/>
    </location>
</feature>
<keyword evidence="3" id="KW-0963">Cytoplasm</keyword>
<dbReference type="SUPFAM" id="SSF48452">
    <property type="entry name" value="TPR-like"/>
    <property type="match status" value="1"/>
</dbReference>
<dbReference type="Gene3D" id="1.25.40.10">
    <property type="entry name" value="Tetratricopeptide repeat domain"/>
    <property type="match status" value="1"/>
</dbReference>
<evidence type="ECO:0000256" key="9">
    <source>
        <dbReference type="PROSITE-ProRule" id="PRU00339"/>
    </source>
</evidence>
<keyword evidence="11" id="KW-0812">Transmembrane</keyword>
<dbReference type="PANTHER" id="PTHR16056:SF16">
    <property type="entry name" value="REGULATOR OF MICROTUBULE DYNAMICS PROTEIN 1"/>
    <property type="match status" value="1"/>
</dbReference>
<evidence type="ECO:0000256" key="6">
    <source>
        <dbReference type="ARBA" id="ARBA00023212"/>
    </source>
</evidence>
<keyword evidence="13" id="KW-1185">Reference proteome</keyword>
<evidence type="ECO:0000256" key="1">
    <source>
        <dbReference type="ARBA" id="ARBA00004245"/>
    </source>
</evidence>
<keyword evidence="10" id="KW-0175">Coiled coil</keyword>
<dbReference type="Proteomes" id="UP001168972">
    <property type="component" value="Unassembled WGS sequence"/>
</dbReference>
<dbReference type="InterPro" id="IPR049039">
    <property type="entry name" value="RMD1-3_a_helical_rpt"/>
</dbReference>
<dbReference type="GO" id="GO:0097431">
    <property type="term" value="C:mitotic spindle pole"/>
    <property type="evidence" value="ECO:0007669"/>
    <property type="project" value="TreeGrafter"/>
</dbReference>
<feature type="coiled-coil region" evidence="10">
    <location>
        <begin position="38"/>
        <end position="72"/>
    </location>
</feature>
<sequence length="362" mass="41891">MSQLHNSQIIAVALGATIGVIGAASLFIYQKIMEHKEREQMMDNLESVNRRVSELQIALDNMTAQQEQQRAKRSKNIRKRMTSTNSYYSSAATDIDAISIAETDIDDEFYDCSDDENTPQMDTEPTVMFELQHQLTVLDKKIENEALYEEALCDLRSLATWHSTNIEVIWRLARACFKNAQNLTDKKRQDVLLQEGIQFCENLLDEEHADLHKWYAMLVGLRTEHLPIKDRLSAGKCFEKHVRLALQLRPTDSTLNHLLGRFQYTVSGLTWIEKKICETLFGQALTSTYTEAITNLEKSEEYATEPDIENKYFLAQSYCKIKSYKKSVDLFKQLVDLPPRNKRQEDLQFEAKNLIKTYSDYC</sequence>
<organism evidence="12 13">
    <name type="scientific">Microctonus hyperodae</name>
    <name type="common">Parasitoid wasp</name>
    <dbReference type="NCBI Taxonomy" id="165561"/>
    <lineage>
        <taxon>Eukaryota</taxon>
        <taxon>Metazoa</taxon>
        <taxon>Ecdysozoa</taxon>
        <taxon>Arthropoda</taxon>
        <taxon>Hexapoda</taxon>
        <taxon>Insecta</taxon>
        <taxon>Pterygota</taxon>
        <taxon>Neoptera</taxon>
        <taxon>Endopterygota</taxon>
        <taxon>Hymenoptera</taxon>
        <taxon>Apocrita</taxon>
        <taxon>Ichneumonoidea</taxon>
        <taxon>Braconidae</taxon>
        <taxon>Euphorinae</taxon>
        <taxon>Microctonus</taxon>
    </lineage>
</organism>
<reference evidence="12" key="2">
    <citation type="submission" date="2023-03" db="EMBL/GenBank/DDBJ databases">
        <authorList>
            <person name="Inwood S.N."/>
            <person name="Skelly J.G."/>
            <person name="Guhlin J."/>
            <person name="Harrop T.W.R."/>
            <person name="Goldson S.G."/>
            <person name="Dearden P.K."/>
        </authorList>
    </citation>
    <scope>NUCLEOTIDE SEQUENCE</scope>
    <source>
        <strain evidence="12">Lincoln</strain>
        <tissue evidence="12">Whole body</tissue>
    </source>
</reference>
<keyword evidence="5 9" id="KW-0802">TPR repeat</keyword>
<evidence type="ECO:0000256" key="5">
    <source>
        <dbReference type="ARBA" id="ARBA00022803"/>
    </source>
</evidence>
<evidence type="ECO:0000313" key="12">
    <source>
        <dbReference type="EMBL" id="KAK0181260.1"/>
    </source>
</evidence>
<dbReference type="InterPro" id="IPR011990">
    <property type="entry name" value="TPR-like_helical_dom_sf"/>
</dbReference>
<dbReference type="PROSITE" id="PS50005">
    <property type="entry name" value="TPR"/>
    <property type="match status" value="1"/>
</dbReference>
<dbReference type="GO" id="GO:0005876">
    <property type="term" value="C:spindle microtubule"/>
    <property type="evidence" value="ECO:0007669"/>
    <property type="project" value="TreeGrafter"/>
</dbReference>
<evidence type="ECO:0000256" key="8">
    <source>
        <dbReference type="ARBA" id="ARBA00041958"/>
    </source>
</evidence>
<evidence type="ECO:0000256" key="3">
    <source>
        <dbReference type="ARBA" id="ARBA00022490"/>
    </source>
</evidence>
<keyword evidence="11" id="KW-0472">Membrane</keyword>
<dbReference type="GO" id="GO:0008017">
    <property type="term" value="F:microtubule binding"/>
    <property type="evidence" value="ECO:0007669"/>
    <property type="project" value="TreeGrafter"/>
</dbReference>
<gene>
    <name evidence="12" type="ORF">PV327_003558</name>
</gene>
<comment type="caution">
    <text evidence="12">The sequence shown here is derived from an EMBL/GenBank/DDBJ whole genome shotgun (WGS) entry which is preliminary data.</text>
</comment>
<comment type="subunit">
    <text evidence="2">Interacts with microtubules.</text>
</comment>
<dbReference type="EMBL" id="JAQQBR010000002">
    <property type="protein sequence ID" value="KAK0181260.1"/>
    <property type="molecule type" value="Genomic_DNA"/>
</dbReference>